<dbReference type="Gene3D" id="3.90.580.10">
    <property type="entry name" value="Zinc finger, CHC2-type domain"/>
    <property type="match status" value="1"/>
</dbReference>
<reference evidence="1 2" key="1">
    <citation type="submission" date="2018-07" db="EMBL/GenBank/DDBJ databases">
        <title>Pedobacter sp. nov., isolated from soil.</title>
        <authorList>
            <person name="Zhou L.Y."/>
            <person name="Du Z.J."/>
        </authorList>
    </citation>
    <scope>NUCLEOTIDE SEQUENCE [LARGE SCALE GENOMIC DNA]</scope>
    <source>
        <strain evidence="1 2">JDX94</strain>
    </source>
</reference>
<dbReference type="GO" id="GO:0006260">
    <property type="term" value="P:DNA replication"/>
    <property type="evidence" value="ECO:0007669"/>
    <property type="project" value="InterPro"/>
</dbReference>
<sequence length="183" mass="21100">MNHYIDANALREQVSLPELLRRLGHQPIGKSGGELKYHSPIRNGDRTPSFTVRTDTNQWYDFGLPGGGDLISFGVTYWPTLSFYQVLKKIQEICDLPESKLQYAERPREPRPRKAEKVQSYELFSVKPLGSNPLLEEYLKTRRVWEAAQDKLSEVELLSLSRDIYGADLKCNFKFGIYETQSI</sequence>
<name>A0A369PVW8_9SPHI</name>
<dbReference type="SUPFAM" id="SSF57783">
    <property type="entry name" value="Zinc beta-ribbon"/>
    <property type="match status" value="1"/>
</dbReference>
<dbReference type="RefSeq" id="WP_115401833.1">
    <property type="nucleotide sequence ID" value="NZ_QPKV01000003.1"/>
</dbReference>
<gene>
    <name evidence="1" type="ORF">DU508_05380</name>
</gene>
<evidence type="ECO:0000313" key="1">
    <source>
        <dbReference type="EMBL" id="RDC56644.1"/>
    </source>
</evidence>
<organism evidence="1 2">
    <name type="scientific">Pedobacter chinensis</name>
    <dbReference type="NCBI Taxonomy" id="2282421"/>
    <lineage>
        <taxon>Bacteria</taxon>
        <taxon>Pseudomonadati</taxon>
        <taxon>Bacteroidota</taxon>
        <taxon>Sphingobacteriia</taxon>
        <taxon>Sphingobacteriales</taxon>
        <taxon>Sphingobacteriaceae</taxon>
        <taxon>Pedobacter</taxon>
    </lineage>
</organism>
<keyword evidence="2" id="KW-1185">Reference proteome</keyword>
<dbReference type="GO" id="GO:0003677">
    <property type="term" value="F:DNA binding"/>
    <property type="evidence" value="ECO:0007669"/>
    <property type="project" value="InterPro"/>
</dbReference>
<dbReference type="GO" id="GO:0008270">
    <property type="term" value="F:zinc ion binding"/>
    <property type="evidence" value="ECO:0007669"/>
    <property type="project" value="InterPro"/>
</dbReference>
<evidence type="ECO:0008006" key="3">
    <source>
        <dbReference type="Google" id="ProtNLM"/>
    </source>
</evidence>
<dbReference type="OrthoDB" id="8536512at2"/>
<dbReference type="AlphaFoldDB" id="A0A369PVW8"/>
<proteinExistence type="predicted"/>
<comment type="caution">
    <text evidence="1">The sequence shown here is derived from an EMBL/GenBank/DDBJ whole genome shotgun (WGS) entry which is preliminary data.</text>
</comment>
<dbReference type="EMBL" id="QPKV01000003">
    <property type="protein sequence ID" value="RDC56644.1"/>
    <property type="molecule type" value="Genomic_DNA"/>
</dbReference>
<evidence type="ECO:0000313" key="2">
    <source>
        <dbReference type="Proteomes" id="UP000253961"/>
    </source>
</evidence>
<dbReference type="InterPro" id="IPR036977">
    <property type="entry name" value="DNA_primase_Znf_CHC2"/>
</dbReference>
<dbReference type="Proteomes" id="UP000253961">
    <property type="component" value="Unassembled WGS sequence"/>
</dbReference>
<accession>A0A369PVW8</accession>
<protein>
    <recommendedName>
        <fullName evidence="3">Zinc finger CHC2-type domain-containing protein</fullName>
    </recommendedName>
</protein>